<dbReference type="EMBL" id="SJZB01000052">
    <property type="protein sequence ID" value="TCJ11593.1"/>
    <property type="molecule type" value="Genomic_DNA"/>
</dbReference>
<comment type="caution">
    <text evidence="4">The sequence shown here is derived from an EMBL/GenBank/DDBJ whole genome shotgun (WGS) entry which is preliminary data.</text>
</comment>
<dbReference type="RefSeq" id="WP_131449038.1">
    <property type="nucleotide sequence ID" value="NZ_SJZB01000052.1"/>
</dbReference>
<keyword evidence="5" id="KW-1185">Reference proteome</keyword>
<feature type="signal peptide" evidence="3">
    <location>
        <begin position="1"/>
        <end position="20"/>
    </location>
</feature>
<evidence type="ECO:0000313" key="4">
    <source>
        <dbReference type="EMBL" id="TCJ11593.1"/>
    </source>
</evidence>
<dbReference type="Pfam" id="PF08139">
    <property type="entry name" value="LPAM_1"/>
    <property type="match status" value="1"/>
</dbReference>
<name>A0A4R1B7A3_9PROT</name>
<organism evidence="4 5">
    <name type="scientific">Parasulfuritortus cantonensis</name>
    <dbReference type="NCBI Taxonomy" id="2528202"/>
    <lineage>
        <taxon>Bacteria</taxon>
        <taxon>Pseudomonadati</taxon>
        <taxon>Pseudomonadota</taxon>
        <taxon>Betaproteobacteria</taxon>
        <taxon>Nitrosomonadales</taxon>
        <taxon>Thiobacillaceae</taxon>
        <taxon>Parasulfuritortus</taxon>
    </lineage>
</organism>
<evidence type="ECO:0000256" key="2">
    <source>
        <dbReference type="ARBA" id="ARBA00022729"/>
    </source>
</evidence>
<reference evidence="4 5" key="1">
    <citation type="submission" date="2019-03" db="EMBL/GenBank/DDBJ databases">
        <title>Genome sequence of Thiobacillaceae bacterium LSR1, a sulfur-oxidizing bacterium isolated from freshwater sediment.</title>
        <authorList>
            <person name="Li S."/>
        </authorList>
    </citation>
    <scope>NUCLEOTIDE SEQUENCE [LARGE SCALE GENOMIC DNA]</scope>
    <source>
        <strain evidence="4 5">LSR1</strain>
    </source>
</reference>
<dbReference type="InterPro" id="IPR037873">
    <property type="entry name" value="BamE-like"/>
</dbReference>
<gene>
    <name evidence="4" type="ORF">EZJ19_15060</name>
</gene>
<feature type="chain" id="PRO_5020971005" description="Type IV secretion system putative lipoprotein virB7" evidence="3">
    <location>
        <begin position="21"/>
        <end position="84"/>
    </location>
</feature>
<evidence type="ECO:0000313" key="5">
    <source>
        <dbReference type="Proteomes" id="UP000295443"/>
    </source>
</evidence>
<keyword evidence="2 3" id="KW-0732">Signal</keyword>
<dbReference type="InterPro" id="IPR012640">
    <property type="entry name" value="Membr_lipoprot_lipid_attach_CS"/>
</dbReference>
<evidence type="ECO:0000256" key="3">
    <source>
        <dbReference type="SAM" id="SignalP"/>
    </source>
</evidence>
<sequence>MKKRLLIAAGLLLALAGCNKLTVENYDKIAVGMPYDDVVGLIGKPKQCDDLMGLRSCTWGDDKRSVQVNFAGDKVLLFASKGLH</sequence>
<dbReference type="Proteomes" id="UP000295443">
    <property type="component" value="Unassembled WGS sequence"/>
</dbReference>
<dbReference type="AlphaFoldDB" id="A0A4R1B7A3"/>
<dbReference type="Gene3D" id="3.30.1450.10">
    <property type="match status" value="1"/>
</dbReference>
<evidence type="ECO:0000256" key="1">
    <source>
        <dbReference type="ARBA" id="ARBA00017922"/>
    </source>
</evidence>
<proteinExistence type="predicted"/>
<accession>A0A4R1B7A3</accession>
<dbReference type="OrthoDB" id="5422169at2"/>
<dbReference type="PROSITE" id="PS51257">
    <property type="entry name" value="PROKAR_LIPOPROTEIN"/>
    <property type="match status" value="1"/>
</dbReference>
<protein>
    <recommendedName>
        <fullName evidence="1">Type IV secretion system putative lipoprotein virB7</fullName>
    </recommendedName>
</protein>